<dbReference type="EMBL" id="BPLQ01006753">
    <property type="protein sequence ID" value="GIY24933.1"/>
    <property type="molecule type" value="Genomic_DNA"/>
</dbReference>
<gene>
    <name evidence="1" type="ORF">CDAR_165971</name>
</gene>
<proteinExistence type="predicted"/>
<keyword evidence="2" id="KW-1185">Reference proteome</keyword>
<evidence type="ECO:0000313" key="1">
    <source>
        <dbReference type="EMBL" id="GIY24933.1"/>
    </source>
</evidence>
<dbReference type="Proteomes" id="UP001054837">
    <property type="component" value="Unassembled WGS sequence"/>
</dbReference>
<evidence type="ECO:0000313" key="2">
    <source>
        <dbReference type="Proteomes" id="UP001054837"/>
    </source>
</evidence>
<dbReference type="AlphaFoldDB" id="A0AAV4RYM1"/>
<reference evidence="1 2" key="1">
    <citation type="submission" date="2021-06" db="EMBL/GenBank/DDBJ databases">
        <title>Caerostris darwini draft genome.</title>
        <authorList>
            <person name="Kono N."/>
            <person name="Arakawa K."/>
        </authorList>
    </citation>
    <scope>NUCLEOTIDE SEQUENCE [LARGE SCALE GENOMIC DNA]</scope>
</reference>
<organism evidence="1 2">
    <name type="scientific">Caerostris darwini</name>
    <dbReference type="NCBI Taxonomy" id="1538125"/>
    <lineage>
        <taxon>Eukaryota</taxon>
        <taxon>Metazoa</taxon>
        <taxon>Ecdysozoa</taxon>
        <taxon>Arthropoda</taxon>
        <taxon>Chelicerata</taxon>
        <taxon>Arachnida</taxon>
        <taxon>Araneae</taxon>
        <taxon>Araneomorphae</taxon>
        <taxon>Entelegynae</taxon>
        <taxon>Araneoidea</taxon>
        <taxon>Araneidae</taxon>
        <taxon>Caerostris</taxon>
    </lineage>
</organism>
<accession>A0AAV4RYM1</accession>
<comment type="caution">
    <text evidence="1">The sequence shown here is derived from an EMBL/GenBank/DDBJ whole genome shotgun (WGS) entry which is preliminary data.</text>
</comment>
<name>A0AAV4RYM1_9ARAC</name>
<sequence>MISVGRLWAISTLFGEYVQRQAIPITSSSFQPGSPDSPEETPNPIPPLLFQSRVLLPKEVELLQIAIK</sequence>
<protein>
    <submittedName>
        <fullName evidence="1">Uncharacterized protein</fullName>
    </submittedName>
</protein>